<proteinExistence type="predicted"/>
<keyword evidence="2" id="KW-0472">Membrane</keyword>
<feature type="compositionally biased region" description="Polar residues" evidence="1">
    <location>
        <begin position="76"/>
        <end position="92"/>
    </location>
</feature>
<evidence type="ECO:0000256" key="2">
    <source>
        <dbReference type="SAM" id="Phobius"/>
    </source>
</evidence>
<feature type="region of interest" description="Disordered" evidence="1">
    <location>
        <begin position="73"/>
        <end position="135"/>
    </location>
</feature>
<reference evidence="3 4" key="1">
    <citation type="journal article" date="2021" name="Sci. Rep.">
        <title>The distribution of antibiotic resistance genes in chicken gut microbiota commensals.</title>
        <authorList>
            <person name="Juricova H."/>
            <person name="Matiasovicova J."/>
            <person name="Kubasova T."/>
            <person name="Cejkova D."/>
            <person name="Rychlik I."/>
        </authorList>
    </citation>
    <scope>NUCLEOTIDE SEQUENCE [LARGE SCALE GENOMIC DNA]</scope>
    <source>
        <strain evidence="3 4">An773</strain>
    </source>
</reference>
<comment type="caution">
    <text evidence="3">The sequence shown here is derived from an EMBL/GenBank/DDBJ whole genome shotgun (WGS) entry which is preliminary data.</text>
</comment>
<evidence type="ECO:0000313" key="3">
    <source>
        <dbReference type="EMBL" id="MBM6737836.1"/>
    </source>
</evidence>
<dbReference type="Proteomes" id="UP000716906">
    <property type="component" value="Unassembled WGS sequence"/>
</dbReference>
<name>A0ABS2E876_9FIRM</name>
<feature type="compositionally biased region" description="Low complexity" evidence="1">
    <location>
        <begin position="107"/>
        <end position="134"/>
    </location>
</feature>
<dbReference type="EMBL" id="JACLYY010000005">
    <property type="protein sequence ID" value="MBM6737836.1"/>
    <property type="molecule type" value="Genomic_DNA"/>
</dbReference>
<feature type="transmembrane region" description="Helical" evidence="2">
    <location>
        <begin position="276"/>
        <end position="305"/>
    </location>
</feature>
<evidence type="ECO:0000256" key="1">
    <source>
        <dbReference type="SAM" id="MobiDB-lite"/>
    </source>
</evidence>
<feature type="transmembrane region" description="Helical" evidence="2">
    <location>
        <begin position="250"/>
        <end position="270"/>
    </location>
</feature>
<sequence length="310" mass="33127">MEMAYKCSICGEREVEHPGDVCDLCALGQDPYAASMAQQAKKSRSRQIYEAPHVQEDTYVPGRGKSRKILVGGSPVLQNTDPYGNEITSQEDVSPETPVYKSGQTPVHTSGNSGSVHVSSSSKKSNRSSVNISNQPITKGISKNISVDTQKKSALVKWFRTLFTGVPFTFDDNITMFQVFPDFSGQALNAMGNACDQVIVYGKLNAGAVSENNEVEVYGRRDASNNVVAKSICNVASGTTITPDGAMGPVAVWLITLLVLAAVCGVAGALGLNGIIWIIVLLICLANLPLILKIIAGIIGIIFSFGRRKK</sequence>
<accession>A0ABS2E876</accession>
<keyword evidence="4" id="KW-1185">Reference proteome</keyword>
<keyword evidence="2" id="KW-1133">Transmembrane helix</keyword>
<dbReference type="RefSeq" id="WP_205155900.1">
    <property type="nucleotide sequence ID" value="NZ_JACLYY010000005.1"/>
</dbReference>
<keyword evidence="2" id="KW-0812">Transmembrane</keyword>
<protein>
    <submittedName>
        <fullName evidence="3">Uncharacterized protein</fullName>
    </submittedName>
</protein>
<evidence type="ECO:0000313" key="4">
    <source>
        <dbReference type="Proteomes" id="UP000716906"/>
    </source>
</evidence>
<gene>
    <name evidence="3" type="ORF">H7U36_06895</name>
</gene>
<organism evidence="3 4">
    <name type="scientific">Faecalicatena fissicatena</name>
    <dbReference type="NCBI Taxonomy" id="290055"/>
    <lineage>
        <taxon>Bacteria</taxon>
        <taxon>Bacillati</taxon>
        <taxon>Bacillota</taxon>
        <taxon>Clostridia</taxon>
        <taxon>Lachnospirales</taxon>
        <taxon>Lachnospiraceae</taxon>
        <taxon>Faecalicatena</taxon>
    </lineage>
</organism>